<dbReference type="EMBL" id="JADCNL010000005">
    <property type="protein sequence ID" value="KAG0480020.1"/>
    <property type="molecule type" value="Genomic_DNA"/>
</dbReference>
<gene>
    <name evidence="1" type="ORF">HPP92_010878</name>
</gene>
<protein>
    <submittedName>
        <fullName evidence="1">Uncharacterized protein</fullName>
    </submittedName>
</protein>
<sequence>MHYEERERILLKGKSRLPGRRCSADFIPTTSVSMERAVTIDEEKVGTAEQHTTEAAEELVESNGRGAHKMCNGRFYEAGNQQDVIVTPVGDEVDYSSSTDQDSDSSSCTPTKAVESLSRPAELIILGRSVGQLDCDGVNYIAKISSLCVDSQAGEVQSFSSKIDVITIGSMHIKLENKPALEFLL</sequence>
<keyword evidence="2" id="KW-1185">Reference proteome</keyword>
<reference evidence="1 2" key="1">
    <citation type="journal article" date="2020" name="Nat. Food">
        <title>A phased Vanilla planifolia genome enables genetic improvement of flavour and production.</title>
        <authorList>
            <person name="Hasing T."/>
            <person name="Tang H."/>
            <person name="Brym M."/>
            <person name="Khazi F."/>
            <person name="Huang T."/>
            <person name="Chambers A.H."/>
        </authorList>
    </citation>
    <scope>NUCLEOTIDE SEQUENCE [LARGE SCALE GENOMIC DNA]</scope>
    <source>
        <tissue evidence="1">Leaf</tissue>
    </source>
</reference>
<name>A0A835QUP5_VANPL</name>
<organism evidence="1 2">
    <name type="scientific">Vanilla planifolia</name>
    <name type="common">Vanilla</name>
    <dbReference type="NCBI Taxonomy" id="51239"/>
    <lineage>
        <taxon>Eukaryota</taxon>
        <taxon>Viridiplantae</taxon>
        <taxon>Streptophyta</taxon>
        <taxon>Embryophyta</taxon>
        <taxon>Tracheophyta</taxon>
        <taxon>Spermatophyta</taxon>
        <taxon>Magnoliopsida</taxon>
        <taxon>Liliopsida</taxon>
        <taxon>Asparagales</taxon>
        <taxon>Orchidaceae</taxon>
        <taxon>Vanilloideae</taxon>
        <taxon>Vanilleae</taxon>
        <taxon>Vanilla</taxon>
    </lineage>
</organism>
<dbReference type="OrthoDB" id="1741652at2759"/>
<proteinExistence type="predicted"/>
<dbReference type="AlphaFoldDB" id="A0A835QUP5"/>
<comment type="caution">
    <text evidence="1">The sequence shown here is derived from an EMBL/GenBank/DDBJ whole genome shotgun (WGS) entry which is preliminary data.</text>
</comment>
<evidence type="ECO:0000313" key="2">
    <source>
        <dbReference type="Proteomes" id="UP000636800"/>
    </source>
</evidence>
<dbReference type="Proteomes" id="UP000636800">
    <property type="component" value="Chromosome 5"/>
</dbReference>
<accession>A0A835QUP5</accession>
<evidence type="ECO:0000313" key="1">
    <source>
        <dbReference type="EMBL" id="KAG0480020.1"/>
    </source>
</evidence>